<dbReference type="PROSITE" id="PS00514">
    <property type="entry name" value="FIBRINOGEN_C_1"/>
    <property type="match status" value="1"/>
</dbReference>
<dbReference type="EMBL" id="BLXT01001944">
    <property type="protein sequence ID" value="GFN89600.1"/>
    <property type="molecule type" value="Genomic_DNA"/>
</dbReference>
<protein>
    <submittedName>
        <fullName evidence="4">Ficolin-1</fullName>
    </submittedName>
</protein>
<dbReference type="PROSITE" id="PS51406">
    <property type="entry name" value="FIBRINOGEN_C_2"/>
    <property type="match status" value="1"/>
</dbReference>
<dbReference type="PANTHER" id="PTHR19143">
    <property type="entry name" value="FIBRINOGEN/TENASCIN/ANGIOPOEITIN"/>
    <property type="match status" value="1"/>
</dbReference>
<dbReference type="InterPro" id="IPR036056">
    <property type="entry name" value="Fibrinogen-like_C"/>
</dbReference>
<keyword evidence="5" id="KW-1185">Reference proteome</keyword>
<dbReference type="CDD" id="cd00087">
    <property type="entry name" value="FReD"/>
    <property type="match status" value="1"/>
</dbReference>
<feature type="signal peptide" evidence="2">
    <location>
        <begin position="1"/>
        <end position="19"/>
    </location>
</feature>
<reference evidence="4 5" key="1">
    <citation type="journal article" date="2021" name="Elife">
        <title>Chloroplast acquisition without the gene transfer in kleptoplastic sea slugs, Plakobranchus ocellatus.</title>
        <authorList>
            <person name="Maeda T."/>
            <person name="Takahashi S."/>
            <person name="Yoshida T."/>
            <person name="Shimamura S."/>
            <person name="Takaki Y."/>
            <person name="Nagai Y."/>
            <person name="Toyoda A."/>
            <person name="Suzuki Y."/>
            <person name="Arimoto A."/>
            <person name="Ishii H."/>
            <person name="Satoh N."/>
            <person name="Nishiyama T."/>
            <person name="Hasebe M."/>
            <person name="Maruyama T."/>
            <person name="Minagawa J."/>
            <person name="Obokata J."/>
            <person name="Shigenobu S."/>
        </authorList>
    </citation>
    <scope>NUCLEOTIDE SEQUENCE [LARGE SCALE GENOMIC DNA]</scope>
</reference>
<dbReference type="Pfam" id="PF00147">
    <property type="entry name" value="Fibrinogen_C"/>
    <property type="match status" value="1"/>
</dbReference>
<name>A0AAV3YR29_9GAST</name>
<evidence type="ECO:0000259" key="3">
    <source>
        <dbReference type="PROSITE" id="PS51406"/>
    </source>
</evidence>
<dbReference type="Proteomes" id="UP000735302">
    <property type="component" value="Unassembled WGS sequence"/>
</dbReference>
<dbReference type="InterPro" id="IPR002181">
    <property type="entry name" value="Fibrinogen_a/b/g_C_dom"/>
</dbReference>
<evidence type="ECO:0000313" key="4">
    <source>
        <dbReference type="EMBL" id="GFN89600.1"/>
    </source>
</evidence>
<organism evidence="4 5">
    <name type="scientific">Plakobranchus ocellatus</name>
    <dbReference type="NCBI Taxonomy" id="259542"/>
    <lineage>
        <taxon>Eukaryota</taxon>
        <taxon>Metazoa</taxon>
        <taxon>Spiralia</taxon>
        <taxon>Lophotrochozoa</taxon>
        <taxon>Mollusca</taxon>
        <taxon>Gastropoda</taxon>
        <taxon>Heterobranchia</taxon>
        <taxon>Euthyneura</taxon>
        <taxon>Panpulmonata</taxon>
        <taxon>Sacoglossa</taxon>
        <taxon>Placobranchoidea</taxon>
        <taxon>Plakobranchidae</taxon>
        <taxon>Plakobranchus</taxon>
    </lineage>
</organism>
<dbReference type="SUPFAM" id="SSF56496">
    <property type="entry name" value="Fibrinogen C-terminal domain-like"/>
    <property type="match status" value="1"/>
</dbReference>
<keyword evidence="2" id="KW-0732">Signal</keyword>
<dbReference type="InterPro" id="IPR020837">
    <property type="entry name" value="Fibrinogen_CS"/>
</dbReference>
<dbReference type="InterPro" id="IPR050373">
    <property type="entry name" value="Fibrinogen_C-term_domain"/>
</dbReference>
<evidence type="ECO:0000313" key="5">
    <source>
        <dbReference type="Proteomes" id="UP000735302"/>
    </source>
</evidence>
<proteinExistence type="predicted"/>
<gene>
    <name evidence="4" type="ORF">PoB_001610600</name>
</gene>
<dbReference type="PANTHER" id="PTHR19143:SF254">
    <property type="entry name" value="TENASCIN-R"/>
    <property type="match status" value="1"/>
</dbReference>
<dbReference type="SMART" id="SM00186">
    <property type="entry name" value="FBG"/>
    <property type="match status" value="1"/>
</dbReference>
<dbReference type="Gene3D" id="3.90.215.10">
    <property type="entry name" value="Gamma Fibrinogen, chain A, domain 1"/>
    <property type="match status" value="1"/>
</dbReference>
<feature type="chain" id="PRO_5043797459" evidence="2">
    <location>
        <begin position="20"/>
        <end position="583"/>
    </location>
</feature>
<evidence type="ECO:0000256" key="2">
    <source>
        <dbReference type="SAM" id="SignalP"/>
    </source>
</evidence>
<comment type="caution">
    <text evidence="4">The sequence shown here is derived from an EMBL/GenBank/DDBJ whole genome shotgun (WGS) entry which is preliminary data.</text>
</comment>
<dbReference type="GO" id="GO:0005615">
    <property type="term" value="C:extracellular space"/>
    <property type="evidence" value="ECO:0007669"/>
    <property type="project" value="TreeGrafter"/>
</dbReference>
<feature type="domain" description="Fibrinogen C-terminal" evidence="3">
    <location>
        <begin position="369"/>
        <end position="583"/>
    </location>
</feature>
<sequence>MRPTLITLLVLCILFGIKGLELTLDLNGPSSDGRRETCGILTCNANLTQSEETISGMNIFKKVQNGSNNSEKNKQNILVASLTLQQPFLTRVSDGVNVDGRLEAGQASIRMELTKQKDCEAKYTCEAKKLDNQRKESISSCQVLQRQVQDSNQEHDEPEATSEGSLPVLILLQQLDTKLTLLDSEVGSVENRLEDKISSLHEVIENTMESHTANKVCEVDNKQSSIDSLINKISKLKNHFDKSLETLTIKFESSQREFLANTAISNDVFNSTSTTISITHDLLTELLALEQTDQLDLKHLRDTVHQIHNSSRDLTKDINKSLSQLETEFKTDLVQFQSDMNNITTGILNSIDNKFSETNRNLTNNLNLIHEQFSPQMCSKGMRPVLSQGSFPYHPIFPTAESNLSFIYLCDTITDGGGWIIIQRRTTGNVDFYLDWATYRKGFGSLDDDFWLGNDNIHTITSSGTYELRVDLKYQGRSAFAHYSKFSIDGEDNNYTLRLGDYDGTAGDSLAHHRNRFFSTFDKDNDYHSSNCAAVFSGAWWYGGCHNSNLNGKWLASSNKGPTWASFSASDPVYYSEMKIRKV</sequence>
<keyword evidence="1" id="KW-1015">Disulfide bond</keyword>
<evidence type="ECO:0000256" key="1">
    <source>
        <dbReference type="ARBA" id="ARBA00023157"/>
    </source>
</evidence>
<accession>A0AAV3YR29</accession>
<dbReference type="AlphaFoldDB" id="A0AAV3YR29"/>
<dbReference type="InterPro" id="IPR014716">
    <property type="entry name" value="Fibrinogen_a/b/g_C_1"/>
</dbReference>